<dbReference type="RefSeq" id="WP_379951577.1">
    <property type="nucleotide sequence ID" value="NZ_JBHMAF010000193.1"/>
</dbReference>
<dbReference type="PROSITE" id="PS50850">
    <property type="entry name" value="MFS"/>
    <property type="match status" value="1"/>
</dbReference>
<evidence type="ECO:0000256" key="5">
    <source>
        <dbReference type="ARBA" id="ARBA00022989"/>
    </source>
</evidence>
<comment type="subcellular location">
    <subcellularLocation>
        <location evidence="1">Cell membrane</location>
        <topology evidence="1">Multi-pass membrane protein</topology>
    </subcellularLocation>
</comment>
<dbReference type="InterPro" id="IPR036259">
    <property type="entry name" value="MFS_trans_sf"/>
</dbReference>
<evidence type="ECO:0000259" key="9">
    <source>
        <dbReference type="PROSITE" id="PS50850"/>
    </source>
</evidence>
<dbReference type="Proteomes" id="UP001589609">
    <property type="component" value="Unassembled WGS sequence"/>
</dbReference>
<evidence type="ECO:0000256" key="4">
    <source>
        <dbReference type="ARBA" id="ARBA00022692"/>
    </source>
</evidence>
<feature type="domain" description="Major facilitator superfamily (MFS) profile" evidence="9">
    <location>
        <begin position="8"/>
        <end position="384"/>
    </location>
</feature>
<dbReference type="EMBL" id="JBHMAF010000193">
    <property type="protein sequence ID" value="MFB9761399.1"/>
    <property type="molecule type" value="Genomic_DNA"/>
</dbReference>
<sequence length="395" mass="42562">MEEKRRTSILVLSTMAMIVSFAVWSVFAPIATKIQQMYHLSTTEKSILIAAPVLLGSLLRIPMGILTDRYGGRRIYALTLLFLIVPMIGAGFTHSYEMLLFWAFLIGMAGTTFAISITYVSRWYPPQKQGLILGIAGMGNLGSAVANFLVPMIFASYGLPWVFWGLAFVTGITAIIFWFGTKDIQISGGAKTLKESLSVLKFKETWLLSIFYFLTFGTFVTFSSYLPTLLSELFNITGLAAGIRAAGFVVLATLIRPVGGYLSDRFGAKRLLSVVFSGVLLCSIFIAFTIENLILFSVGCAIIAIMVGIGNGSVFKMVPEISSANTGAVTGIVGAIGGIGGFFPPIILGLVKDNSGSYFLGFVLLAAFSLFCLILNYTGTNKTKTNISANLNKSA</sequence>
<evidence type="ECO:0000313" key="10">
    <source>
        <dbReference type="EMBL" id="MFB9761399.1"/>
    </source>
</evidence>
<evidence type="ECO:0000256" key="2">
    <source>
        <dbReference type="ARBA" id="ARBA00008432"/>
    </source>
</evidence>
<gene>
    <name evidence="10" type="ORF">ACFFMS_24435</name>
</gene>
<keyword evidence="5 8" id="KW-1133">Transmembrane helix</keyword>
<dbReference type="InterPro" id="IPR011701">
    <property type="entry name" value="MFS"/>
</dbReference>
<evidence type="ECO:0000256" key="7">
    <source>
        <dbReference type="ARBA" id="ARBA00023136"/>
    </source>
</evidence>
<accession>A0ABV5WL84</accession>
<dbReference type="Pfam" id="PF07690">
    <property type="entry name" value="MFS_1"/>
    <property type="match status" value="1"/>
</dbReference>
<organism evidence="10 11">
    <name type="scientific">Ectobacillus funiculus</name>
    <dbReference type="NCBI Taxonomy" id="137993"/>
    <lineage>
        <taxon>Bacteria</taxon>
        <taxon>Bacillati</taxon>
        <taxon>Bacillota</taxon>
        <taxon>Bacilli</taxon>
        <taxon>Bacillales</taxon>
        <taxon>Bacillaceae</taxon>
        <taxon>Ectobacillus</taxon>
    </lineage>
</organism>
<dbReference type="InterPro" id="IPR020846">
    <property type="entry name" value="MFS_dom"/>
</dbReference>
<comment type="caution">
    <text evidence="10">The sequence shown here is derived from an EMBL/GenBank/DDBJ whole genome shotgun (WGS) entry which is preliminary data.</text>
</comment>
<dbReference type="InterPro" id="IPR044772">
    <property type="entry name" value="NO3_transporter"/>
</dbReference>
<keyword evidence="7 8" id="KW-0472">Membrane</keyword>
<keyword evidence="3" id="KW-0813">Transport</keyword>
<protein>
    <submittedName>
        <fullName evidence="10">Nitrate/nitrite transporter</fullName>
    </submittedName>
</protein>
<dbReference type="SUPFAM" id="SSF103473">
    <property type="entry name" value="MFS general substrate transporter"/>
    <property type="match status" value="1"/>
</dbReference>
<dbReference type="CDD" id="cd17341">
    <property type="entry name" value="MFS_NRT2_like"/>
    <property type="match status" value="1"/>
</dbReference>
<dbReference type="PANTHER" id="PTHR23515">
    <property type="entry name" value="HIGH-AFFINITY NITRATE TRANSPORTER 2.3"/>
    <property type="match status" value="1"/>
</dbReference>
<evidence type="ECO:0000256" key="6">
    <source>
        <dbReference type="ARBA" id="ARBA00023063"/>
    </source>
</evidence>
<feature type="transmembrane region" description="Helical" evidence="8">
    <location>
        <begin position="294"/>
        <end position="315"/>
    </location>
</feature>
<evidence type="ECO:0000256" key="1">
    <source>
        <dbReference type="ARBA" id="ARBA00004651"/>
    </source>
</evidence>
<feature type="transmembrane region" description="Helical" evidence="8">
    <location>
        <begin position="357"/>
        <end position="377"/>
    </location>
</feature>
<reference evidence="10 11" key="1">
    <citation type="submission" date="2024-09" db="EMBL/GenBank/DDBJ databases">
        <authorList>
            <person name="Sun Q."/>
            <person name="Mori K."/>
        </authorList>
    </citation>
    <scope>NUCLEOTIDE SEQUENCE [LARGE SCALE GENOMIC DNA]</scope>
    <source>
        <strain evidence="10 11">JCM 11201</strain>
    </source>
</reference>
<feature type="transmembrane region" description="Helical" evidence="8">
    <location>
        <begin position="161"/>
        <end position="181"/>
    </location>
</feature>
<name>A0ABV5WL84_9BACI</name>
<evidence type="ECO:0000313" key="11">
    <source>
        <dbReference type="Proteomes" id="UP001589609"/>
    </source>
</evidence>
<feature type="transmembrane region" description="Helical" evidence="8">
    <location>
        <begin position="7"/>
        <end position="27"/>
    </location>
</feature>
<evidence type="ECO:0000256" key="3">
    <source>
        <dbReference type="ARBA" id="ARBA00022448"/>
    </source>
</evidence>
<feature type="transmembrane region" description="Helical" evidence="8">
    <location>
        <begin position="327"/>
        <end position="351"/>
    </location>
</feature>
<comment type="similarity">
    <text evidence="2">Belongs to the major facilitator superfamily. Nitrate/nitrite porter (TC 2.A.1.8) family.</text>
</comment>
<feature type="transmembrane region" description="Helical" evidence="8">
    <location>
        <begin position="75"/>
        <end position="93"/>
    </location>
</feature>
<keyword evidence="4 8" id="KW-0812">Transmembrane</keyword>
<dbReference type="Gene3D" id="1.20.1250.20">
    <property type="entry name" value="MFS general substrate transporter like domains"/>
    <property type="match status" value="2"/>
</dbReference>
<keyword evidence="11" id="KW-1185">Reference proteome</keyword>
<feature type="transmembrane region" description="Helical" evidence="8">
    <location>
        <begin position="47"/>
        <end position="63"/>
    </location>
</feature>
<proteinExistence type="inferred from homology"/>
<keyword evidence="6" id="KW-0534">Nitrate assimilation</keyword>
<feature type="transmembrane region" description="Helical" evidence="8">
    <location>
        <begin position="271"/>
        <end position="288"/>
    </location>
</feature>
<feature type="transmembrane region" description="Helical" evidence="8">
    <location>
        <begin position="206"/>
        <end position="226"/>
    </location>
</feature>
<feature type="transmembrane region" description="Helical" evidence="8">
    <location>
        <begin position="238"/>
        <end position="259"/>
    </location>
</feature>
<evidence type="ECO:0000256" key="8">
    <source>
        <dbReference type="SAM" id="Phobius"/>
    </source>
</evidence>
<feature type="transmembrane region" description="Helical" evidence="8">
    <location>
        <begin position="132"/>
        <end position="155"/>
    </location>
</feature>
<feature type="transmembrane region" description="Helical" evidence="8">
    <location>
        <begin position="99"/>
        <end position="120"/>
    </location>
</feature>